<sequence length="466" mass="53420">MSDHMISSFRITEDNTILFSASYSGIDNIFKTNLDNSNNIEQITSAKIGAYDPIYDTQNNIVYYCDYTDMGAKVSKITMDKSLNTEVIIKPLKQTTHTKWTTNKQEQDITSFDFQASNKKTKYRPIKNGMKLHSWGVMYLQESFNLGIEAKNILSNISASAGYSFKESQNKGQIFGSLTYGKYAVKSSIRTEILGGALLNMYEDSVRNVRSSIDIYSPIQWRGSNNENSLNVGAEVINNNYSYYGLNDAHENLNISESADFNALSLHLDFSKVRDKKKINLQPKWGLTFASKFRLNLNETKMRQVSIKSKIYLPGFFANDGFFVDFGYEHTRNDLWERFDRTFEEAKGYQSILISDMATGELKNTYKYKGSYNYQTPLCYPDFGVAGVVYIKRIFADGFADFQQVRSEDFKRHIHSYGFGIHLDINLLNDYPIQIGLRQCYVSDPEFSIFKGESNPLLFSLKLLYL</sequence>
<protein>
    <submittedName>
        <fullName evidence="1">Uncharacterized protein</fullName>
    </submittedName>
</protein>
<proteinExistence type="predicted"/>
<keyword evidence="2" id="KW-1185">Reference proteome</keyword>
<accession>A0AC61NID1</accession>
<name>A0AC61NID1_9BACT</name>
<reference evidence="1" key="1">
    <citation type="submission" date="2021-08" db="EMBL/GenBank/DDBJ databases">
        <title>Novel anaerobic bacterium isolated from sea squirt in East Sea, Republic of Korea.</title>
        <authorList>
            <person name="Nguyen T.H."/>
            <person name="Li Z."/>
            <person name="Lee Y.-J."/>
            <person name="Ko J."/>
            <person name="Kim S.-G."/>
        </authorList>
    </citation>
    <scope>NUCLEOTIDE SEQUENCE</scope>
    <source>
        <strain evidence="1">KCTC 25031</strain>
    </source>
</reference>
<evidence type="ECO:0000313" key="2">
    <source>
        <dbReference type="Proteomes" id="UP000826212"/>
    </source>
</evidence>
<dbReference type="Proteomes" id="UP000826212">
    <property type="component" value="Chromosome"/>
</dbReference>
<gene>
    <name evidence="1" type="ORF">K4L44_06330</name>
</gene>
<dbReference type="EMBL" id="CP081303">
    <property type="protein sequence ID" value="QZE15446.1"/>
    <property type="molecule type" value="Genomic_DNA"/>
</dbReference>
<organism evidence="1 2">
    <name type="scientific">Halosquirtibacter laminarini</name>
    <dbReference type="NCBI Taxonomy" id="3374600"/>
    <lineage>
        <taxon>Bacteria</taxon>
        <taxon>Pseudomonadati</taxon>
        <taxon>Bacteroidota</taxon>
        <taxon>Bacteroidia</taxon>
        <taxon>Marinilabiliales</taxon>
        <taxon>Prolixibacteraceae</taxon>
        <taxon>Halosquirtibacter</taxon>
    </lineage>
</organism>
<evidence type="ECO:0000313" key="1">
    <source>
        <dbReference type="EMBL" id="QZE15446.1"/>
    </source>
</evidence>